<evidence type="ECO:0000313" key="7">
    <source>
        <dbReference type="Proteomes" id="UP000319213"/>
    </source>
</evidence>
<comment type="caution">
    <text evidence="6">The sequence shown here is derived from an EMBL/GenBank/DDBJ whole genome shotgun (WGS) entry which is preliminary data.</text>
</comment>
<dbReference type="InterPro" id="IPR050109">
    <property type="entry name" value="HTH-type_TetR-like_transc_reg"/>
</dbReference>
<feature type="domain" description="HTH tetR-type" evidence="5">
    <location>
        <begin position="15"/>
        <end position="75"/>
    </location>
</feature>
<dbReference type="Gene3D" id="1.10.10.60">
    <property type="entry name" value="Homeodomain-like"/>
    <property type="match status" value="1"/>
</dbReference>
<name>A0A543IZD6_9ACTN</name>
<gene>
    <name evidence="6" type="ORF">FHX40_2663</name>
</gene>
<dbReference type="InterPro" id="IPR036271">
    <property type="entry name" value="Tet_transcr_reg_TetR-rel_C_sf"/>
</dbReference>
<dbReference type="InterPro" id="IPR025996">
    <property type="entry name" value="MT1864/Rv1816-like_C"/>
</dbReference>
<dbReference type="SUPFAM" id="SSF46689">
    <property type="entry name" value="Homeodomain-like"/>
    <property type="match status" value="1"/>
</dbReference>
<evidence type="ECO:0000256" key="4">
    <source>
        <dbReference type="PROSITE-ProRule" id="PRU00335"/>
    </source>
</evidence>
<proteinExistence type="predicted"/>
<dbReference type="PANTHER" id="PTHR30055:SF234">
    <property type="entry name" value="HTH-TYPE TRANSCRIPTIONAL REGULATOR BETI"/>
    <property type="match status" value="1"/>
</dbReference>
<dbReference type="GO" id="GO:0000976">
    <property type="term" value="F:transcription cis-regulatory region binding"/>
    <property type="evidence" value="ECO:0007669"/>
    <property type="project" value="TreeGrafter"/>
</dbReference>
<organism evidence="6 7">
    <name type="scientific">Thermopolyspora flexuosa</name>
    <dbReference type="NCBI Taxonomy" id="103836"/>
    <lineage>
        <taxon>Bacteria</taxon>
        <taxon>Bacillati</taxon>
        <taxon>Actinomycetota</taxon>
        <taxon>Actinomycetes</taxon>
        <taxon>Streptosporangiales</taxon>
        <taxon>Streptosporangiaceae</taxon>
        <taxon>Thermopolyspora</taxon>
    </lineage>
</organism>
<evidence type="ECO:0000259" key="5">
    <source>
        <dbReference type="PROSITE" id="PS50977"/>
    </source>
</evidence>
<evidence type="ECO:0000256" key="3">
    <source>
        <dbReference type="ARBA" id="ARBA00023163"/>
    </source>
</evidence>
<dbReference type="Pfam" id="PF00440">
    <property type="entry name" value="TetR_N"/>
    <property type="match status" value="1"/>
</dbReference>
<dbReference type="Gene3D" id="1.10.357.10">
    <property type="entry name" value="Tetracycline Repressor, domain 2"/>
    <property type="match status" value="1"/>
</dbReference>
<keyword evidence="2 4" id="KW-0238">DNA-binding</keyword>
<dbReference type="PANTHER" id="PTHR30055">
    <property type="entry name" value="HTH-TYPE TRANSCRIPTIONAL REGULATOR RUTR"/>
    <property type="match status" value="1"/>
</dbReference>
<keyword evidence="7" id="KW-1185">Reference proteome</keyword>
<dbReference type="PROSITE" id="PS50977">
    <property type="entry name" value="HTH_TETR_2"/>
    <property type="match status" value="1"/>
</dbReference>
<dbReference type="RefSeq" id="WP_142259882.1">
    <property type="nucleotide sequence ID" value="NZ_BMPV01000001.1"/>
</dbReference>
<feature type="DNA-binding region" description="H-T-H motif" evidence="4">
    <location>
        <begin position="38"/>
        <end position="57"/>
    </location>
</feature>
<keyword evidence="1" id="KW-0805">Transcription regulation</keyword>
<dbReference type="SUPFAM" id="SSF48498">
    <property type="entry name" value="Tetracyclin repressor-like, C-terminal domain"/>
    <property type="match status" value="1"/>
</dbReference>
<dbReference type="EMBL" id="VFPQ01000001">
    <property type="protein sequence ID" value="TQM75940.1"/>
    <property type="molecule type" value="Genomic_DNA"/>
</dbReference>
<dbReference type="InterPro" id="IPR001647">
    <property type="entry name" value="HTH_TetR"/>
</dbReference>
<dbReference type="Pfam" id="PF13305">
    <property type="entry name" value="TetR_C_33"/>
    <property type="match status" value="1"/>
</dbReference>
<dbReference type="InterPro" id="IPR009057">
    <property type="entry name" value="Homeodomain-like_sf"/>
</dbReference>
<dbReference type="Proteomes" id="UP000319213">
    <property type="component" value="Unassembled WGS sequence"/>
</dbReference>
<dbReference type="GO" id="GO:0003700">
    <property type="term" value="F:DNA-binding transcription factor activity"/>
    <property type="evidence" value="ECO:0007669"/>
    <property type="project" value="TreeGrafter"/>
</dbReference>
<keyword evidence="3" id="KW-0804">Transcription</keyword>
<protein>
    <submittedName>
        <fullName evidence="6">TetR family transcriptional regulator</fullName>
    </submittedName>
</protein>
<accession>A0A543IZD6</accession>
<sequence>MTVSAYERARQAGQGAVRTAILDTATRLLVAEGAGSLTVRRIAAEVGCSTKVIYTMFGGKDGLVEALWLEGFARLGRHLARVPEDLEPAAYLEALGWAYREYALAEPEYYRVMFQDAVPGFEPSSEAVSYSKSTLAYAVRAVAACMRAGVLRDGDPAAVADALWMALHGAVSLELARMVDPAQAADRFRLLLATLLDGLRTGR</sequence>
<evidence type="ECO:0000313" key="6">
    <source>
        <dbReference type="EMBL" id="TQM75940.1"/>
    </source>
</evidence>
<evidence type="ECO:0000256" key="2">
    <source>
        <dbReference type="ARBA" id="ARBA00023125"/>
    </source>
</evidence>
<dbReference type="AlphaFoldDB" id="A0A543IZD6"/>
<dbReference type="OrthoDB" id="4709966at2"/>
<reference evidence="6 7" key="1">
    <citation type="submission" date="2019-06" db="EMBL/GenBank/DDBJ databases">
        <title>Sequencing the genomes of 1000 actinobacteria strains.</title>
        <authorList>
            <person name="Klenk H.-P."/>
        </authorList>
    </citation>
    <scope>NUCLEOTIDE SEQUENCE [LARGE SCALE GENOMIC DNA]</scope>
    <source>
        <strain evidence="6 7">DSM 43186</strain>
    </source>
</reference>
<evidence type="ECO:0000256" key="1">
    <source>
        <dbReference type="ARBA" id="ARBA00023015"/>
    </source>
</evidence>